<reference evidence="2 3" key="1">
    <citation type="journal article" date="2014" name="Nat. Genet.">
        <title>Genome sequence of the hot pepper provides insights into the evolution of pungency in Capsicum species.</title>
        <authorList>
            <person name="Kim S."/>
            <person name="Park M."/>
            <person name="Yeom S.I."/>
            <person name="Kim Y.M."/>
            <person name="Lee J.M."/>
            <person name="Lee H.A."/>
            <person name="Seo E."/>
            <person name="Choi J."/>
            <person name="Cheong K."/>
            <person name="Kim K.T."/>
            <person name="Jung K."/>
            <person name="Lee G.W."/>
            <person name="Oh S.K."/>
            <person name="Bae C."/>
            <person name="Kim S.B."/>
            <person name="Lee H.Y."/>
            <person name="Kim S.Y."/>
            <person name="Kim M.S."/>
            <person name="Kang B.C."/>
            <person name="Jo Y.D."/>
            <person name="Yang H.B."/>
            <person name="Jeong H.J."/>
            <person name="Kang W.H."/>
            <person name="Kwon J.K."/>
            <person name="Shin C."/>
            <person name="Lim J.Y."/>
            <person name="Park J.H."/>
            <person name="Huh J.H."/>
            <person name="Kim J.S."/>
            <person name="Kim B.D."/>
            <person name="Cohen O."/>
            <person name="Paran I."/>
            <person name="Suh M.C."/>
            <person name="Lee S.B."/>
            <person name="Kim Y.K."/>
            <person name="Shin Y."/>
            <person name="Noh S.J."/>
            <person name="Park J."/>
            <person name="Seo Y.S."/>
            <person name="Kwon S.Y."/>
            <person name="Kim H.A."/>
            <person name="Park J.M."/>
            <person name="Kim H.J."/>
            <person name="Choi S.B."/>
            <person name="Bosland P.W."/>
            <person name="Reeves G."/>
            <person name="Jo S.H."/>
            <person name="Lee B.W."/>
            <person name="Cho H.T."/>
            <person name="Choi H.S."/>
            <person name="Lee M.S."/>
            <person name="Yu Y."/>
            <person name="Do Choi Y."/>
            <person name="Park B.S."/>
            <person name="van Deynze A."/>
            <person name="Ashrafi H."/>
            <person name="Hill T."/>
            <person name="Kim W.T."/>
            <person name="Pai H.S."/>
            <person name="Ahn H.K."/>
            <person name="Yeam I."/>
            <person name="Giovannoni J.J."/>
            <person name="Rose J.K."/>
            <person name="Sorensen I."/>
            <person name="Lee S.J."/>
            <person name="Kim R.W."/>
            <person name="Choi I.Y."/>
            <person name="Choi B.S."/>
            <person name="Lim J.S."/>
            <person name="Lee Y.H."/>
            <person name="Choi D."/>
        </authorList>
    </citation>
    <scope>NUCLEOTIDE SEQUENCE [LARGE SCALE GENOMIC DNA]</scope>
    <source>
        <strain evidence="3">cv. CM334</strain>
    </source>
</reference>
<evidence type="ECO:0000259" key="1">
    <source>
        <dbReference type="Pfam" id="PF03478"/>
    </source>
</evidence>
<evidence type="ECO:0000313" key="3">
    <source>
        <dbReference type="Proteomes" id="UP000222542"/>
    </source>
</evidence>
<evidence type="ECO:0000313" key="2">
    <source>
        <dbReference type="EMBL" id="PHT92599.1"/>
    </source>
</evidence>
<dbReference type="InterPro" id="IPR050942">
    <property type="entry name" value="F-box_BR-signaling"/>
</dbReference>
<dbReference type="PANTHER" id="PTHR44259">
    <property type="entry name" value="OS07G0183000 PROTEIN-RELATED"/>
    <property type="match status" value="1"/>
</dbReference>
<proteinExistence type="predicted"/>
<sequence>MLSEIYIFVTTQSASDIVRSGPRLARGLLTVVGCGEGLIWSCMERAVLSASPSLTSDYVLLVYDYGCGGHLAFWRPRDLNWTYIIGDWCGLSGINYYKGQFYSVSWNGKVWVFDVAEPQPLEPHLLVRLKDEIWNRHSLHFYLVELVGFKPLKGNNTGIQFKSWPQKQRWSLKKRICRETERLFSC</sequence>
<feature type="domain" description="KIB1-4 beta-propeller" evidence="1">
    <location>
        <begin position="41"/>
        <end position="147"/>
    </location>
</feature>
<protein>
    <recommendedName>
        <fullName evidence="1">KIB1-4 beta-propeller domain-containing protein</fullName>
    </recommendedName>
</protein>
<dbReference type="Proteomes" id="UP000222542">
    <property type="component" value="Unassembled WGS sequence"/>
</dbReference>
<name>A0A2G3AED8_CAPAN</name>
<dbReference type="SUPFAM" id="SSF101908">
    <property type="entry name" value="Putative isomerase YbhE"/>
    <property type="match status" value="1"/>
</dbReference>
<dbReference type="Pfam" id="PF03478">
    <property type="entry name" value="Beta-prop_KIB1-4"/>
    <property type="match status" value="1"/>
</dbReference>
<comment type="caution">
    <text evidence="2">The sequence shown here is derived from an EMBL/GenBank/DDBJ whole genome shotgun (WGS) entry which is preliminary data.</text>
</comment>
<keyword evidence="3" id="KW-1185">Reference proteome</keyword>
<gene>
    <name evidence="2" type="ORF">T459_00481</name>
</gene>
<reference evidence="2 3" key="2">
    <citation type="journal article" date="2017" name="Genome Biol.">
        <title>New reference genome sequences of hot pepper reveal the massive evolution of plant disease-resistance genes by retroduplication.</title>
        <authorList>
            <person name="Kim S."/>
            <person name="Park J."/>
            <person name="Yeom S.I."/>
            <person name="Kim Y.M."/>
            <person name="Seo E."/>
            <person name="Kim K.T."/>
            <person name="Kim M.S."/>
            <person name="Lee J.M."/>
            <person name="Cheong K."/>
            <person name="Shin H.S."/>
            <person name="Kim S.B."/>
            <person name="Han K."/>
            <person name="Lee J."/>
            <person name="Park M."/>
            <person name="Lee H.A."/>
            <person name="Lee H.Y."/>
            <person name="Lee Y."/>
            <person name="Oh S."/>
            <person name="Lee J.H."/>
            <person name="Choi E."/>
            <person name="Choi E."/>
            <person name="Lee S.E."/>
            <person name="Jeon J."/>
            <person name="Kim H."/>
            <person name="Choi G."/>
            <person name="Song H."/>
            <person name="Lee J."/>
            <person name="Lee S.C."/>
            <person name="Kwon J.K."/>
            <person name="Lee H.Y."/>
            <person name="Koo N."/>
            <person name="Hong Y."/>
            <person name="Kim R.W."/>
            <person name="Kang W.H."/>
            <person name="Huh J.H."/>
            <person name="Kang B.C."/>
            <person name="Yang T.J."/>
            <person name="Lee Y.H."/>
            <person name="Bennetzen J.L."/>
            <person name="Choi D."/>
        </authorList>
    </citation>
    <scope>NUCLEOTIDE SEQUENCE [LARGE SCALE GENOMIC DNA]</scope>
    <source>
        <strain evidence="3">cv. CM334</strain>
    </source>
</reference>
<dbReference type="Gramene" id="PHT92599">
    <property type="protein sequence ID" value="PHT92599"/>
    <property type="gene ID" value="T459_00481"/>
</dbReference>
<dbReference type="EMBL" id="AYRZ02000001">
    <property type="protein sequence ID" value="PHT92599.1"/>
    <property type="molecule type" value="Genomic_DNA"/>
</dbReference>
<organism evidence="2 3">
    <name type="scientific">Capsicum annuum</name>
    <name type="common">Capsicum pepper</name>
    <dbReference type="NCBI Taxonomy" id="4072"/>
    <lineage>
        <taxon>Eukaryota</taxon>
        <taxon>Viridiplantae</taxon>
        <taxon>Streptophyta</taxon>
        <taxon>Embryophyta</taxon>
        <taxon>Tracheophyta</taxon>
        <taxon>Spermatophyta</taxon>
        <taxon>Magnoliopsida</taxon>
        <taxon>eudicotyledons</taxon>
        <taxon>Gunneridae</taxon>
        <taxon>Pentapetalae</taxon>
        <taxon>asterids</taxon>
        <taxon>lamiids</taxon>
        <taxon>Solanales</taxon>
        <taxon>Solanaceae</taxon>
        <taxon>Solanoideae</taxon>
        <taxon>Capsiceae</taxon>
        <taxon>Capsicum</taxon>
    </lineage>
</organism>
<dbReference type="InterPro" id="IPR005174">
    <property type="entry name" value="KIB1-4_b-propeller"/>
</dbReference>
<accession>A0A2G3AED8</accession>
<dbReference type="PANTHER" id="PTHR44259:SF43">
    <property type="entry name" value="DUF295 DOMAIN-CONTAINING PROTEIN"/>
    <property type="match status" value="1"/>
</dbReference>
<dbReference type="AlphaFoldDB" id="A0A2G3AED8"/>